<protein>
    <submittedName>
        <fullName evidence="1">Uncharacterized protein</fullName>
    </submittedName>
</protein>
<sequence>MTSTPNLTIIHQTTETLRTSARAAYQLLQDATVSNQQSQSASSEFLQIRRQDVYAAKNEINNIHRQVRFLYLFWEEEASRQQGVPPPPPGHSLQLPDEMLDGNGVAPDSRPQSSESSGAATYQDLSSAHRQQGGARFAEPEDEEATRQRLTGTRQLNSNDE</sequence>
<name>A0ACC0V5A9_9HYPO</name>
<accession>A0ACC0V5A9</accession>
<reference evidence="1" key="1">
    <citation type="submission" date="2022-10" db="EMBL/GenBank/DDBJ databases">
        <title>Complete Genome of Trichothecium roseum strain YXFP-22015, a Plant Pathogen Isolated from Citrus.</title>
        <authorList>
            <person name="Wang Y."/>
            <person name="Zhu L."/>
        </authorList>
    </citation>
    <scope>NUCLEOTIDE SEQUENCE</scope>
    <source>
        <strain evidence="1">YXFP-22015</strain>
    </source>
</reference>
<evidence type="ECO:0000313" key="2">
    <source>
        <dbReference type="Proteomes" id="UP001163324"/>
    </source>
</evidence>
<evidence type="ECO:0000313" key="1">
    <source>
        <dbReference type="EMBL" id="KAI9901575.1"/>
    </source>
</evidence>
<comment type="caution">
    <text evidence="1">The sequence shown here is derived from an EMBL/GenBank/DDBJ whole genome shotgun (WGS) entry which is preliminary data.</text>
</comment>
<keyword evidence="2" id="KW-1185">Reference proteome</keyword>
<dbReference type="EMBL" id="CM047942">
    <property type="protein sequence ID" value="KAI9901575.1"/>
    <property type="molecule type" value="Genomic_DNA"/>
</dbReference>
<gene>
    <name evidence="1" type="ORF">N3K66_003392</name>
</gene>
<organism evidence="1 2">
    <name type="scientific">Trichothecium roseum</name>
    <dbReference type="NCBI Taxonomy" id="47278"/>
    <lineage>
        <taxon>Eukaryota</taxon>
        <taxon>Fungi</taxon>
        <taxon>Dikarya</taxon>
        <taxon>Ascomycota</taxon>
        <taxon>Pezizomycotina</taxon>
        <taxon>Sordariomycetes</taxon>
        <taxon>Hypocreomycetidae</taxon>
        <taxon>Hypocreales</taxon>
        <taxon>Hypocreales incertae sedis</taxon>
        <taxon>Trichothecium</taxon>
    </lineage>
</organism>
<proteinExistence type="predicted"/>
<dbReference type="Proteomes" id="UP001163324">
    <property type="component" value="Chromosome 3"/>
</dbReference>